<sequence>MSLHGRLGLVGKILDLYIYSSASILVFVPVWWFFYFYFILHSGRVEEQVIPKDCEKKEKTYEGGGKKIDSRAVALCLLC</sequence>
<name>A0A017SMS5_ASPRC</name>
<evidence type="ECO:0000313" key="3">
    <source>
        <dbReference type="Proteomes" id="UP000019804"/>
    </source>
</evidence>
<dbReference type="Proteomes" id="UP000019804">
    <property type="component" value="Unassembled WGS sequence"/>
</dbReference>
<keyword evidence="1" id="KW-0812">Transmembrane</keyword>
<dbReference type="RefSeq" id="XP_040641955.1">
    <property type="nucleotide sequence ID" value="XM_040781123.1"/>
</dbReference>
<keyword evidence="1" id="KW-1133">Transmembrane helix</keyword>
<dbReference type="EMBL" id="KK088414">
    <property type="protein sequence ID" value="EYE98267.1"/>
    <property type="molecule type" value="Genomic_DNA"/>
</dbReference>
<gene>
    <name evidence="2" type="ORF">EURHEDRAFT_409601</name>
</gene>
<dbReference type="HOGENOM" id="CLU_2605622_0_0_1"/>
<dbReference type="AlphaFoldDB" id="A0A017SMS5"/>
<evidence type="ECO:0000313" key="2">
    <source>
        <dbReference type="EMBL" id="EYE98267.1"/>
    </source>
</evidence>
<proteinExistence type="predicted"/>
<feature type="transmembrane region" description="Helical" evidence="1">
    <location>
        <begin position="16"/>
        <end position="38"/>
    </location>
</feature>
<accession>A0A017SMS5</accession>
<reference evidence="3" key="1">
    <citation type="journal article" date="2014" name="Nat. Commun.">
        <title>Genomic adaptations of the halophilic Dead Sea filamentous fungus Eurotium rubrum.</title>
        <authorList>
            <person name="Kis-Papo T."/>
            <person name="Weig A.R."/>
            <person name="Riley R."/>
            <person name="Persoh D."/>
            <person name="Salamov A."/>
            <person name="Sun H."/>
            <person name="Lipzen A."/>
            <person name="Wasser S.P."/>
            <person name="Rambold G."/>
            <person name="Grigoriev I.V."/>
            <person name="Nevo E."/>
        </authorList>
    </citation>
    <scope>NUCLEOTIDE SEQUENCE [LARGE SCALE GENOMIC DNA]</scope>
    <source>
        <strain evidence="3">CBS 135680</strain>
    </source>
</reference>
<evidence type="ECO:0000256" key="1">
    <source>
        <dbReference type="SAM" id="Phobius"/>
    </source>
</evidence>
<keyword evidence="3" id="KW-1185">Reference proteome</keyword>
<protein>
    <submittedName>
        <fullName evidence="2">Uncharacterized protein</fullName>
    </submittedName>
</protein>
<keyword evidence="1" id="KW-0472">Membrane</keyword>
<organism evidence="2 3">
    <name type="scientific">Aspergillus ruber (strain CBS 135680)</name>
    <dbReference type="NCBI Taxonomy" id="1388766"/>
    <lineage>
        <taxon>Eukaryota</taxon>
        <taxon>Fungi</taxon>
        <taxon>Dikarya</taxon>
        <taxon>Ascomycota</taxon>
        <taxon>Pezizomycotina</taxon>
        <taxon>Eurotiomycetes</taxon>
        <taxon>Eurotiomycetidae</taxon>
        <taxon>Eurotiales</taxon>
        <taxon>Aspergillaceae</taxon>
        <taxon>Aspergillus</taxon>
        <taxon>Aspergillus subgen. Aspergillus</taxon>
    </lineage>
</organism>
<dbReference type="GeneID" id="63696247"/>